<keyword evidence="5" id="KW-1185">Reference proteome</keyword>
<name>A0A7W5ZZV4_9SPHN</name>
<keyword evidence="2" id="KW-0560">Oxidoreductase</keyword>
<protein>
    <submittedName>
        <fullName evidence="4">NAD(P)-dependent dehydrogenase (Short-subunit alcohol dehydrogenase family)</fullName>
    </submittedName>
</protein>
<comment type="caution">
    <text evidence="4">The sequence shown here is derived from an EMBL/GenBank/DDBJ whole genome shotgun (WGS) entry which is preliminary data.</text>
</comment>
<dbReference type="Pfam" id="PF13561">
    <property type="entry name" value="adh_short_C2"/>
    <property type="match status" value="1"/>
</dbReference>
<gene>
    <name evidence="4" type="ORF">GGQ88_003451</name>
</gene>
<reference evidence="4 5" key="1">
    <citation type="submission" date="2020-08" db="EMBL/GenBank/DDBJ databases">
        <title>Genomic Encyclopedia of Type Strains, Phase IV (KMG-IV): sequencing the most valuable type-strain genomes for metagenomic binning, comparative biology and taxonomic classification.</title>
        <authorList>
            <person name="Goeker M."/>
        </authorList>
    </citation>
    <scope>NUCLEOTIDE SEQUENCE [LARGE SCALE GENOMIC DNA]</scope>
    <source>
        <strain evidence="4 5">DSM 14552</strain>
    </source>
</reference>
<dbReference type="InterPro" id="IPR036291">
    <property type="entry name" value="NAD(P)-bd_dom_sf"/>
</dbReference>
<evidence type="ECO:0000256" key="2">
    <source>
        <dbReference type="ARBA" id="ARBA00023002"/>
    </source>
</evidence>
<dbReference type="EMBL" id="JACICY010000010">
    <property type="protein sequence ID" value="MBB3862153.1"/>
    <property type="molecule type" value="Genomic_DNA"/>
</dbReference>
<evidence type="ECO:0000313" key="5">
    <source>
        <dbReference type="Proteomes" id="UP000562395"/>
    </source>
</evidence>
<dbReference type="SUPFAM" id="SSF51735">
    <property type="entry name" value="NAD(P)-binding Rossmann-fold domains"/>
    <property type="match status" value="1"/>
</dbReference>
<organism evidence="4 5">
    <name type="scientific">Novosphingobium hassiacum</name>
    <dbReference type="NCBI Taxonomy" id="173676"/>
    <lineage>
        <taxon>Bacteria</taxon>
        <taxon>Pseudomonadati</taxon>
        <taxon>Pseudomonadota</taxon>
        <taxon>Alphaproteobacteria</taxon>
        <taxon>Sphingomonadales</taxon>
        <taxon>Sphingomonadaceae</taxon>
        <taxon>Novosphingobium</taxon>
    </lineage>
</organism>
<dbReference type="RefSeq" id="WP_183614644.1">
    <property type="nucleotide sequence ID" value="NZ_JACICY010000010.1"/>
</dbReference>
<dbReference type="GO" id="GO:0016491">
    <property type="term" value="F:oxidoreductase activity"/>
    <property type="evidence" value="ECO:0007669"/>
    <property type="project" value="UniProtKB-KW"/>
</dbReference>
<evidence type="ECO:0000256" key="1">
    <source>
        <dbReference type="ARBA" id="ARBA00006484"/>
    </source>
</evidence>
<dbReference type="FunFam" id="3.40.50.720:FF:000084">
    <property type="entry name" value="Short-chain dehydrogenase reductase"/>
    <property type="match status" value="1"/>
</dbReference>
<sequence length="263" mass="27153">MGQLEGKVAIVLGASAPGGSGWAIARRFAAEGAKLVVGARNESALQELAGLTGGMAVACDVANEAEVAALVAKTIDRFGKLDIAVNAAGLPMGGTIAASPIEDAHASMDVNYFGCVHFIRHSAAAMTDGGSIILFSSMAAPQPMEFVYSYACAKAATDCLVRYAAIEYGQRGIKVNSIQPGPIRSDMASGLWAVDGMEKAYTREIPLGRIGEPEDYADAALWLAGPSFVSGLNLPVSGGNHLTRMPTLAERPDMAGPDPTNAP</sequence>
<dbReference type="PANTHER" id="PTHR43669">
    <property type="entry name" value="5-KETO-D-GLUCONATE 5-REDUCTASE"/>
    <property type="match status" value="1"/>
</dbReference>
<dbReference type="PRINTS" id="PR00081">
    <property type="entry name" value="GDHRDH"/>
</dbReference>
<dbReference type="AlphaFoldDB" id="A0A7W5ZZV4"/>
<proteinExistence type="inferred from homology"/>
<evidence type="ECO:0000313" key="4">
    <source>
        <dbReference type="EMBL" id="MBB3862153.1"/>
    </source>
</evidence>
<dbReference type="CDD" id="cd05233">
    <property type="entry name" value="SDR_c"/>
    <property type="match status" value="1"/>
</dbReference>
<dbReference type="Proteomes" id="UP000562395">
    <property type="component" value="Unassembled WGS sequence"/>
</dbReference>
<dbReference type="InterPro" id="IPR002347">
    <property type="entry name" value="SDR_fam"/>
</dbReference>
<dbReference type="Gene3D" id="3.40.50.720">
    <property type="entry name" value="NAD(P)-binding Rossmann-like Domain"/>
    <property type="match status" value="1"/>
</dbReference>
<evidence type="ECO:0000256" key="3">
    <source>
        <dbReference type="SAM" id="MobiDB-lite"/>
    </source>
</evidence>
<accession>A0A7W5ZZV4</accession>
<feature type="region of interest" description="Disordered" evidence="3">
    <location>
        <begin position="243"/>
        <end position="263"/>
    </location>
</feature>
<dbReference type="PANTHER" id="PTHR43669:SF3">
    <property type="entry name" value="ALCOHOL DEHYDROGENASE, PUTATIVE (AFU_ORTHOLOGUE AFUA_3G03445)-RELATED"/>
    <property type="match status" value="1"/>
</dbReference>
<comment type="similarity">
    <text evidence="1">Belongs to the short-chain dehydrogenases/reductases (SDR) family.</text>
</comment>